<dbReference type="NCBIfam" id="NF033545">
    <property type="entry name" value="transpos_IS630"/>
    <property type="match status" value="1"/>
</dbReference>
<evidence type="ECO:0000313" key="3">
    <source>
        <dbReference type="Proteomes" id="UP000036938"/>
    </source>
</evidence>
<accession>A0A0L1JK07</accession>
<feature type="domain" description="Tc1-like transposase DDE" evidence="1">
    <location>
        <begin position="16"/>
        <end position="154"/>
    </location>
</feature>
<organism evidence="2 3">
    <name type="scientific">Pseudaestuariivita atlantica</name>
    <dbReference type="NCBI Taxonomy" id="1317121"/>
    <lineage>
        <taxon>Bacteria</taxon>
        <taxon>Pseudomonadati</taxon>
        <taxon>Pseudomonadota</taxon>
        <taxon>Alphaproteobacteria</taxon>
        <taxon>Rhodobacterales</taxon>
        <taxon>Paracoccaceae</taxon>
        <taxon>Pseudaestuariivita</taxon>
    </lineage>
</organism>
<dbReference type="STRING" id="1317121.ATO11_21060"/>
<keyword evidence="3" id="KW-1185">Reference proteome</keyword>
<dbReference type="Pfam" id="PF13358">
    <property type="entry name" value="DDE_3"/>
    <property type="match status" value="1"/>
</dbReference>
<dbReference type="Gene3D" id="3.30.420.10">
    <property type="entry name" value="Ribonuclease H-like superfamily/Ribonuclease H"/>
    <property type="match status" value="1"/>
</dbReference>
<evidence type="ECO:0000313" key="2">
    <source>
        <dbReference type="EMBL" id="KNG91743.1"/>
    </source>
</evidence>
<reference evidence="2 3" key="1">
    <citation type="journal article" date="2015" name="Int. J. Syst. Evol. Microbiol.">
        <title>Aestuariivita atlantica sp. nov., isolated from deep sea sediment of the Atlantic Ocean.</title>
        <authorList>
            <person name="Li G."/>
            <person name="Lai Q."/>
            <person name="Du Y."/>
            <person name="Liu X."/>
            <person name="Sun F."/>
            <person name="Shao Z."/>
        </authorList>
    </citation>
    <scope>NUCLEOTIDE SEQUENCE [LARGE SCALE GENOMIC DNA]</scope>
    <source>
        <strain evidence="2 3">22II-S11-z3</strain>
    </source>
</reference>
<sequence>MANVRTTLPPGTEIEIWFQDEARVGQKNKITRRWARRGTRPSAPHDQRTQSAYIFGAICPERGKGAGLVMPRCDSEAMTAHLAEISTMVAPGAHGVVILDQAGWHLSGSLAIPENITLLPLPSRAPELNPVENVWQYLRDNWLSNHVFENYDDILSYCCEAWNRLIERPWKIMTIGLRDWAHEF</sequence>
<protein>
    <submittedName>
        <fullName evidence="2">Transposase</fullName>
    </submittedName>
</protein>
<dbReference type="EMBL" id="AQQZ01000047">
    <property type="protein sequence ID" value="KNG91743.1"/>
    <property type="molecule type" value="Genomic_DNA"/>
</dbReference>
<dbReference type="InterPro" id="IPR038717">
    <property type="entry name" value="Tc1-like_DDE_dom"/>
</dbReference>
<dbReference type="GO" id="GO:0003676">
    <property type="term" value="F:nucleic acid binding"/>
    <property type="evidence" value="ECO:0007669"/>
    <property type="project" value="InterPro"/>
</dbReference>
<dbReference type="AlphaFoldDB" id="A0A0L1JK07"/>
<name>A0A0L1JK07_9RHOB</name>
<dbReference type="PATRIC" id="fig|1317121.7.peg.3101"/>
<dbReference type="InterPro" id="IPR036397">
    <property type="entry name" value="RNaseH_sf"/>
</dbReference>
<dbReference type="InterPro" id="IPR047655">
    <property type="entry name" value="Transpos_IS630-like"/>
</dbReference>
<dbReference type="Proteomes" id="UP000036938">
    <property type="component" value="Unassembled WGS sequence"/>
</dbReference>
<evidence type="ECO:0000259" key="1">
    <source>
        <dbReference type="Pfam" id="PF13358"/>
    </source>
</evidence>
<comment type="caution">
    <text evidence="2">The sequence shown here is derived from an EMBL/GenBank/DDBJ whole genome shotgun (WGS) entry which is preliminary data.</text>
</comment>
<gene>
    <name evidence="2" type="ORF">ATO11_21060</name>
</gene>
<proteinExistence type="predicted"/>